<evidence type="ECO:0000313" key="1">
    <source>
        <dbReference type="EMBL" id="EHR35801.1"/>
    </source>
</evidence>
<reference evidence="1 2" key="1">
    <citation type="submission" date="2012-01" db="EMBL/GenBank/DDBJ databases">
        <title>The Genome Sequence of Helcococcus kunzii ATCC 51366.</title>
        <authorList>
            <consortium name="The Broad Institute Genome Sequencing Platform"/>
            <person name="Earl A."/>
            <person name="Ward D."/>
            <person name="Feldgarden M."/>
            <person name="Gevers D."/>
            <person name="Huys G."/>
            <person name="Young S.K."/>
            <person name="Zeng Q."/>
            <person name="Gargeya S."/>
            <person name="Fitzgerald M."/>
            <person name="Haas B."/>
            <person name="Abouelleil A."/>
            <person name="Alvarado L."/>
            <person name="Arachchi H.M."/>
            <person name="Berlin A."/>
            <person name="Chapman S.B."/>
            <person name="Gearin G."/>
            <person name="Goldberg J."/>
            <person name="Griggs A."/>
            <person name="Gujja S."/>
            <person name="Hansen M."/>
            <person name="Heiman D."/>
            <person name="Howarth C."/>
            <person name="Larimer J."/>
            <person name="Lui A."/>
            <person name="MacDonald P.J.P."/>
            <person name="McCowen C."/>
            <person name="Montmayeur A."/>
            <person name="Murphy C."/>
            <person name="Neiman D."/>
            <person name="Pearson M."/>
            <person name="Priest M."/>
            <person name="Roberts A."/>
            <person name="Saif S."/>
            <person name="Shea T."/>
            <person name="Sisk P."/>
            <person name="Stolte C."/>
            <person name="Sykes S."/>
            <person name="Wortman J."/>
            <person name="Nusbaum C."/>
            <person name="Birren B."/>
        </authorList>
    </citation>
    <scope>NUCLEOTIDE SEQUENCE [LARGE SCALE GENOMIC DNA]</scope>
    <source>
        <strain evidence="1 2">ATCC 51366</strain>
    </source>
</reference>
<dbReference type="EMBL" id="AGEI01000007">
    <property type="protein sequence ID" value="EHR35801.1"/>
    <property type="molecule type" value="Genomic_DNA"/>
</dbReference>
<name>H3NLN6_9FIRM</name>
<gene>
    <name evidence="1" type="ORF">HMPREF9709_00247</name>
</gene>
<accession>H3NLN6</accession>
<dbReference type="AlphaFoldDB" id="H3NLN6"/>
<dbReference type="Proteomes" id="UP000004191">
    <property type="component" value="Unassembled WGS sequence"/>
</dbReference>
<dbReference type="RefSeq" id="WP_005397165.1">
    <property type="nucleotide sequence ID" value="NZ_JH601088.1"/>
</dbReference>
<sequence length="205" mass="23900">MINSYLTEVNTSIVKRSNVKGMTHIAPKVNIALDYKKYNIEREKIYINDTIVEDIYSSSLGYVLVSKVKPESSDITIKTIFEDRLNILRSMTSRLLIESVLDKYFRLKPVRFYTGIEKSSFNINGVYFDNDAREIIQLLERNINSYIKFDIKIFKDKDKNLTAIPGLIRKDFIDYTLSSINEINSFKIESYKFNSNGIEIVYILN</sequence>
<comment type="caution">
    <text evidence="1">The sequence shown here is derived from an EMBL/GenBank/DDBJ whole genome shotgun (WGS) entry which is preliminary data.</text>
</comment>
<protein>
    <submittedName>
        <fullName evidence="1">Uncharacterized protein</fullName>
    </submittedName>
</protein>
<dbReference type="STRING" id="883114.HMPREF9709_00247"/>
<proteinExistence type="predicted"/>
<organism evidence="1 2">
    <name type="scientific">Helcococcus kunzii ATCC 51366</name>
    <dbReference type="NCBI Taxonomy" id="883114"/>
    <lineage>
        <taxon>Bacteria</taxon>
        <taxon>Bacillati</taxon>
        <taxon>Bacillota</taxon>
        <taxon>Tissierellia</taxon>
        <taxon>Tissierellales</taxon>
        <taxon>Peptoniphilaceae</taxon>
        <taxon>Helcococcus</taxon>
    </lineage>
</organism>
<dbReference type="HOGENOM" id="CLU_1335992_0_0_9"/>
<evidence type="ECO:0000313" key="2">
    <source>
        <dbReference type="Proteomes" id="UP000004191"/>
    </source>
</evidence>
<keyword evidence="2" id="KW-1185">Reference proteome</keyword>
<dbReference type="GeneID" id="96998268"/>
<dbReference type="OrthoDB" id="1701317at2"/>